<dbReference type="Proteomes" id="UP000291106">
    <property type="component" value="Chromosome"/>
</dbReference>
<name>A0A411PFF3_9GAMM</name>
<protein>
    <recommendedName>
        <fullName evidence="3">Transporter substrate-binding domain-containing protein</fullName>
    </recommendedName>
</protein>
<evidence type="ECO:0000313" key="1">
    <source>
        <dbReference type="EMBL" id="QBF82132.1"/>
    </source>
</evidence>
<evidence type="ECO:0008006" key="3">
    <source>
        <dbReference type="Google" id="ProtNLM"/>
    </source>
</evidence>
<dbReference type="RefSeq" id="WP_130598105.1">
    <property type="nucleotide sequence ID" value="NZ_CP036200.1"/>
</dbReference>
<organism evidence="1 2">
    <name type="scientific">Shewanella maritima</name>
    <dbReference type="NCBI Taxonomy" id="2520507"/>
    <lineage>
        <taxon>Bacteria</taxon>
        <taxon>Pseudomonadati</taxon>
        <taxon>Pseudomonadota</taxon>
        <taxon>Gammaproteobacteria</taxon>
        <taxon>Alteromonadales</taxon>
        <taxon>Shewanellaceae</taxon>
        <taxon>Shewanella</taxon>
    </lineage>
</organism>
<dbReference type="EMBL" id="CP036200">
    <property type="protein sequence ID" value="QBF82132.1"/>
    <property type="molecule type" value="Genomic_DNA"/>
</dbReference>
<reference evidence="1 2" key="1">
    <citation type="submission" date="2019-02" db="EMBL/GenBank/DDBJ databases">
        <title>Shewanella sp. D4-2 isolated from Dokdo Island.</title>
        <authorList>
            <person name="Baek K."/>
        </authorList>
    </citation>
    <scope>NUCLEOTIDE SEQUENCE [LARGE SCALE GENOMIC DNA]</scope>
    <source>
        <strain evidence="1 2">D4-2</strain>
    </source>
</reference>
<keyword evidence="2" id="KW-1185">Reference proteome</keyword>
<evidence type="ECO:0000313" key="2">
    <source>
        <dbReference type="Proteomes" id="UP000291106"/>
    </source>
</evidence>
<dbReference type="OrthoDB" id="5760642at2"/>
<dbReference type="KEGG" id="smai:EXU30_05000"/>
<accession>A0A411PFF3</accession>
<dbReference type="SUPFAM" id="SSF53850">
    <property type="entry name" value="Periplasmic binding protein-like II"/>
    <property type="match status" value="1"/>
</dbReference>
<dbReference type="AlphaFoldDB" id="A0A411PFF3"/>
<sequence length="287" mass="32857">MLRNSVVIIGLILLWFSPVHATPLKGIVFADTDQEDVNLTQEQPMGMLSLLLKHSAGSLEFEQQQVSFKRGWFELNRLGNACMYNKFKSPEREKLGYFSKLPISIYPPLRLITLKKNAHLFPHPVDLTKPETMTKHSIGVALNRSYGNTINAYIAQSPDLFFKRGGMDSSETLIDMMAVGRVKAIIEYSEEVSAYLERNNKQLEFDTVMIRGVEKVDRGYMVCAKTPMGKQLIDRIDAIMQQKAFQQEYIEMHNEFFTQEERLLLQPELLGIFESSESHSIPRSKSD</sequence>
<gene>
    <name evidence="1" type="ORF">EXU30_05000</name>
</gene>
<proteinExistence type="predicted"/>